<name>A0AAV7UDN0_PLEWA</name>
<evidence type="ECO:0000313" key="1">
    <source>
        <dbReference type="EMBL" id="KAJ1185843.1"/>
    </source>
</evidence>
<comment type="caution">
    <text evidence="1">The sequence shown here is derived from an EMBL/GenBank/DDBJ whole genome shotgun (WGS) entry which is preliminary data.</text>
</comment>
<dbReference type="Proteomes" id="UP001066276">
    <property type="component" value="Chromosome 3_1"/>
</dbReference>
<protein>
    <submittedName>
        <fullName evidence="1">Uncharacterized protein</fullName>
    </submittedName>
</protein>
<reference evidence="1" key="1">
    <citation type="journal article" date="2022" name="bioRxiv">
        <title>Sequencing and chromosome-scale assembly of the giantPleurodeles waltlgenome.</title>
        <authorList>
            <person name="Brown T."/>
            <person name="Elewa A."/>
            <person name="Iarovenko S."/>
            <person name="Subramanian E."/>
            <person name="Araus A.J."/>
            <person name="Petzold A."/>
            <person name="Susuki M."/>
            <person name="Suzuki K.-i.T."/>
            <person name="Hayashi T."/>
            <person name="Toyoda A."/>
            <person name="Oliveira C."/>
            <person name="Osipova E."/>
            <person name="Leigh N.D."/>
            <person name="Simon A."/>
            <person name="Yun M.H."/>
        </authorList>
    </citation>
    <scope>NUCLEOTIDE SEQUENCE</scope>
    <source>
        <strain evidence="1">20211129_DDA</strain>
        <tissue evidence="1">Liver</tissue>
    </source>
</reference>
<organism evidence="1 2">
    <name type="scientific">Pleurodeles waltl</name>
    <name type="common">Iberian ribbed newt</name>
    <dbReference type="NCBI Taxonomy" id="8319"/>
    <lineage>
        <taxon>Eukaryota</taxon>
        <taxon>Metazoa</taxon>
        <taxon>Chordata</taxon>
        <taxon>Craniata</taxon>
        <taxon>Vertebrata</taxon>
        <taxon>Euteleostomi</taxon>
        <taxon>Amphibia</taxon>
        <taxon>Batrachia</taxon>
        <taxon>Caudata</taxon>
        <taxon>Salamandroidea</taxon>
        <taxon>Salamandridae</taxon>
        <taxon>Pleurodelinae</taxon>
        <taxon>Pleurodeles</taxon>
    </lineage>
</organism>
<dbReference type="AlphaFoldDB" id="A0AAV7UDN0"/>
<keyword evidence="2" id="KW-1185">Reference proteome</keyword>
<proteinExistence type="predicted"/>
<gene>
    <name evidence="1" type="ORF">NDU88_002630</name>
</gene>
<accession>A0AAV7UDN0</accession>
<dbReference type="EMBL" id="JANPWB010000005">
    <property type="protein sequence ID" value="KAJ1185843.1"/>
    <property type="molecule type" value="Genomic_DNA"/>
</dbReference>
<evidence type="ECO:0000313" key="2">
    <source>
        <dbReference type="Proteomes" id="UP001066276"/>
    </source>
</evidence>
<sequence length="122" mass="13479">MAPTAPSGLRLPRTLLRQLTHPVIAASRPPLGPAVCLLRGRCRRCCRHRTSSGYHRGERGYPAGPLQMVAWVRRGAHFLARGILYFGGHWGFMVAPSPDAHRAASVNGVAEWMDPPELFESR</sequence>